<protein>
    <submittedName>
        <fullName evidence="1">Uncharacterized protein</fullName>
    </submittedName>
</protein>
<name>A0A8J1UEE9_OWEFU</name>
<comment type="caution">
    <text evidence="1">The sequence shown here is derived from an EMBL/GenBank/DDBJ whole genome shotgun (WGS) entry which is preliminary data.</text>
</comment>
<evidence type="ECO:0000313" key="2">
    <source>
        <dbReference type="Proteomes" id="UP000749559"/>
    </source>
</evidence>
<organism evidence="1 2">
    <name type="scientific">Owenia fusiformis</name>
    <name type="common">Polychaete worm</name>
    <dbReference type="NCBI Taxonomy" id="6347"/>
    <lineage>
        <taxon>Eukaryota</taxon>
        <taxon>Metazoa</taxon>
        <taxon>Spiralia</taxon>
        <taxon>Lophotrochozoa</taxon>
        <taxon>Annelida</taxon>
        <taxon>Polychaeta</taxon>
        <taxon>Sedentaria</taxon>
        <taxon>Canalipalpata</taxon>
        <taxon>Sabellida</taxon>
        <taxon>Oweniida</taxon>
        <taxon>Oweniidae</taxon>
        <taxon>Owenia</taxon>
    </lineage>
</organism>
<reference evidence="1" key="1">
    <citation type="submission" date="2022-03" db="EMBL/GenBank/DDBJ databases">
        <authorList>
            <person name="Martin C."/>
        </authorList>
    </citation>
    <scope>NUCLEOTIDE SEQUENCE</scope>
</reference>
<dbReference type="Proteomes" id="UP000749559">
    <property type="component" value="Unassembled WGS sequence"/>
</dbReference>
<proteinExistence type="predicted"/>
<dbReference type="AlphaFoldDB" id="A0A8J1UEE9"/>
<keyword evidence="2" id="KW-1185">Reference proteome</keyword>
<accession>A0A8J1UEE9</accession>
<evidence type="ECO:0000313" key="1">
    <source>
        <dbReference type="EMBL" id="CAH1780639.1"/>
    </source>
</evidence>
<gene>
    <name evidence="1" type="ORF">OFUS_LOCUS7304</name>
</gene>
<sequence length="230" mass="25470">MDANYWIFVVKFINRISLNQQMRDVSVEFSDASTETVTAVEVQYVDCSTSKWTSYPLPKARRSNFVKFTVLTTMPASSSSMYVGFREIQIFTGNNMLTASSPIVDDTFDVKKKPSLRTLTDMDTSVCSFDVAELAGRNLMLYTNAIGLQEFKLKITTNGGAAGDFDVYQTYDINAEVGNATTTKCNAPVSLSSAQFEWICECGGDCYAALVRVQPSDPSYQICEIELNAL</sequence>
<dbReference type="EMBL" id="CAIIXF020000004">
    <property type="protein sequence ID" value="CAH1780639.1"/>
    <property type="molecule type" value="Genomic_DNA"/>
</dbReference>